<organism evidence="2 3">
    <name type="scientific">Amycolatopsis lexingtonensis</name>
    <dbReference type="NCBI Taxonomy" id="218822"/>
    <lineage>
        <taxon>Bacteria</taxon>
        <taxon>Bacillati</taxon>
        <taxon>Actinomycetota</taxon>
        <taxon>Actinomycetes</taxon>
        <taxon>Pseudonocardiales</taxon>
        <taxon>Pseudonocardiaceae</taxon>
        <taxon>Amycolatopsis</taxon>
    </lineage>
</organism>
<dbReference type="SFLD" id="SFLDG01129">
    <property type="entry name" value="C1.5:_HAD__Beta-PGM__Phosphata"/>
    <property type="match status" value="1"/>
</dbReference>
<proteinExistence type="predicted"/>
<keyword evidence="1 2" id="KW-0378">Hydrolase</keyword>
<dbReference type="NCBIfam" id="TIGR01662">
    <property type="entry name" value="HAD-SF-IIIA"/>
    <property type="match status" value="1"/>
</dbReference>
<name>A0ABR9HT46_9PSEU</name>
<dbReference type="InterPro" id="IPR023214">
    <property type="entry name" value="HAD_sf"/>
</dbReference>
<keyword evidence="3" id="KW-1185">Reference proteome</keyword>
<evidence type="ECO:0000256" key="1">
    <source>
        <dbReference type="ARBA" id="ARBA00022801"/>
    </source>
</evidence>
<evidence type="ECO:0000313" key="3">
    <source>
        <dbReference type="Proteomes" id="UP000631670"/>
    </source>
</evidence>
<reference evidence="2 3" key="1">
    <citation type="submission" date="2020-10" db="EMBL/GenBank/DDBJ databases">
        <title>Sequencing the genomes of 1000 actinobacteria strains.</title>
        <authorList>
            <person name="Klenk H.-P."/>
        </authorList>
    </citation>
    <scope>NUCLEOTIDE SEQUENCE [LARGE SCALE GENOMIC DNA]</scope>
    <source>
        <strain evidence="2 3">DSM 44653</strain>
    </source>
</reference>
<dbReference type="SFLD" id="SFLDS00003">
    <property type="entry name" value="Haloacid_Dehalogenase"/>
    <property type="match status" value="1"/>
</dbReference>
<dbReference type="RefSeq" id="WP_192782099.1">
    <property type="nucleotide sequence ID" value="NZ_JADBEG010000001.1"/>
</dbReference>
<dbReference type="Pfam" id="PF00702">
    <property type="entry name" value="Hydrolase"/>
    <property type="match status" value="1"/>
</dbReference>
<dbReference type="InterPro" id="IPR036412">
    <property type="entry name" value="HAD-like_sf"/>
</dbReference>
<gene>
    <name evidence="2" type="ORF">H4696_001191</name>
</gene>
<dbReference type="InterPro" id="IPR006439">
    <property type="entry name" value="HAD-SF_hydro_IA"/>
</dbReference>
<dbReference type="PANTHER" id="PTHR43316">
    <property type="entry name" value="HYDROLASE, HALOACID DELAHOGENASE-RELATED"/>
    <property type="match status" value="1"/>
</dbReference>
<protein>
    <submittedName>
        <fullName evidence="2">HAD superfamily hydrolase (TIGR01662 family)</fullName>
    </submittedName>
</protein>
<dbReference type="Proteomes" id="UP000631670">
    <property type="component" value="Unassembled WGS sequence"/>
</dbReference>
<dbReference type="InterPro" id="IPR051540">
    <property type="entry name" value="S-2-haloacid_dehalogenase"/>
</dbReference>
<evidence type="ECO:0000313" key="2">
    <source>
        <dbReference type="EMBL" id="MBE1494091.1"/>
    </source>
</evidence>
<dbReference type="NCBIfam" id="TIGR01549">
    <property type="entry name" value="HAD-SF-IA-v1"/>
    <property type="match status" value="1"/>
</dbReference>
<dbReference type="SUPFAM" id="SSF56784">
    <property type="entry name" value="HAD-like"/>
    <property type="match status" value="1"/>
</dbReference>
<dbReference type="Gene3D" id="3.40.50.1000">
    <property type="entry name" value="HAD superfamily/HAD-like"/>
    <property type="match status" value="1"/>
</dbReference>
<sequence length="215" mass="23865">MPVRAVVLDIGETVLDDTREWHAWADWIGVGRHTFSTVLGAVTAAGRDNAETFRYFKPDFDVATERRRREETGNGERIEESDLYPDVRPALAELREKGLWVGLAGNQTAKAGNLLRRLDLPVDAIATSAEWGVAKPDPAFFRRVVELAGVAPHELLYVGDHRDNDVVAGHGAGLWTALIRRGPWGRLWADDPAVQANADWVIDSLIELPRLIART</sequence>
<dbReference type="GO" id="GO:0016787">
    <property type="term" value="F:hydrolase activity"/>
    <property type="evidence" value="ECO:0007669"/>
    <property type="project" value="UniProtKB-KW"/>
</dbReference>
<comment type="caution">
    <text evidence="2">The sequence shown here is derived from an EMBL/GenBank/DDBJ whole genome shotgun (WGS) entry which is preliminary data.</text>
</comment>
<accession>A0ABR9HT46</accession>
<dbReference type="InterPro" id="IPR006549">
    <property type="entry name" value="HAD-SF_hydro_IIIA"/>
</dbReference>
<dbReference type="EMBL" id="JADBEG010000001">
    <property type="protein sequence ID" value="MBE1494091.1"/>
    <property type="molecule type" value="Genomic_DNA"/>
</dbReference>